<sequence>MSEHKPGQPQQPQNQLDEDAIAFAQGIFELARNGGTNMLRPMLEAGVPVNMRTSSGESLLMLAASNGHADTVQLLLEKGANPELQDTDGNTALSLARATGAQDAIKHLER</sequence>
<dbReference type="EMBL" id="LAZR01000909">
    <property type="protein sequence ID" value="KKN54856.1"/>
    <property type="molecule type" value="Genomic_DNA"/>
</dbReference>
<dbReference type="InterPro" id="IPR002110">
    <property type="entry name" value="Ankyrin_rpt"/>
</dbReference>
<dbReference type="PANTHER" id="PTHR24166">
    <property type="entry name" value="ROLLING PEBBLES, ISOFORM B"/>
    <property type="match status" value="1"/>
</dbReference>
<evidence type="ECO:0000256" key="1">
    <source>
        <dbReference type="ARBA" id="ARBA00022737"/>
    </source>
</evidence>
<gene>
    <name evidence="3" type="ORF">LCGC14_0588220</name>
</gene>
<dbReference type="InterPro" id="IPR050889">
    <property type="entry name" value="Dendritic_Spine_Reg/Scaffold"/>
</dbReference>
<dbReference type="PROSITE" id="PS50088">
    <property type="entry name" value="ANK_REPEAT"/>
    <property type="match status" value="1"/>
</dbReference>
<organism evidence="3">
    <name type="scientific">marine sediment metagenome</name>
    <dbReference type="NCBI Taxonomy" id="412755"/>
    <lineage>
        <taxon>unclassified sequences</taxon>
        <taxon>metagenomes</taxon>
        <taxon>ecological metagenomes</taxon>
    </lineage>
</organism>
<evidence type="ECO:0000313" key="3">
    <source>
        <dbReference type="EMBL" id="KKN54856.1"/>
    </source>
</evidence>
<dbReference type="SUPFAM" id="SSF48403">
    <property type="entry name" value="Ankyrin repeat"/>
    <property type="match status" value="1"/>
</dbReference>
<dbReference type="Pfam" id="PF12796">
    <property type="entry name" value="Ank_2"/>
    <property type="match status" value="1"/>
</dbReference>
<dbReference type="PANTHER" id="PTHR24166:SF48">
    <property type="entry name" value="PROTEIN VAPYRIN"/>
    <property type="match status" value="1"/>
</dbReference>
<keyword evidence="1" id="KW-0677">Repeat</keyword>
<comment type="caution">
    <text evidence="3">The sequence shown here is derived from an EMBL/GenBank/DDBJ whole genome shotgun (WGS) entry which is preliminary data.</text>
</comment>
<keyword evidence="2" id="KW-0040">ANK repeat</keyword>
<dbReference type="Gene3D" id="1.25.40.20">
    <property type="entry name" value="Ankyrin repeat-containing domain"/>
    <property type="match status" value="1"/>
</dbReference>
<dbReference type="PROSITE" id="PS50297">
    <property type="entry name" value="ANK_REP_REGION"/>
    <property type="match status" value="1"/>
</dbReference>
<dbReference type="AlphaFoldDB" id="A0A0F9U0J7"/>
<dbReference type="InterPro" id="IPR036770">
    <property type="entry name" value="Ankyrin_rpt-contain_sf"/>
</dbReference>
<name>A0A0F9U0J7_9ZZZZ</name>
<reference evidence="3" key="1">
    <citation type="journal article" date="2015" name="Nature">
        <title>Complex archaea that bridge the gap between prokaryotes and eukaryotes.</title>
        <authorList>
            <person name="Spang A."/>
            <person name="Saw J.H."/>
            <person name="Jorgensen S.L."/>
            <person name="Zaremba-Niedzwiedzka K."/>
            <person name="Martijn J."/>
            <person name="Lind A.E."/>
            <person name="van Eijk R."/>
            <person name="Schleper C."/>
            <person name="Guy L."/>
            <person name="Ettema T.J."/>
        </authorList>
    </citation>
    <scope>NUCLEOTIDE SEQUENCE</scope>
</reference>
<evidence type="ECO:0000256" key="2">
    <source>
        <dbReference type="ARBA" id="ARBA00023043"/>
    </source>
</evidence>
<dbReference type="SMART" id="SM00248">
    <property type="entry name" value="ANK"/>
    <property type="match status" value="1"/>
</dbReference>
<protein>
    <submittedName>
        <fullName evidence="3">Uncharacterized protein</fullName>
    </submittedName>
</protein>
<accession>A0A0F9U0J7</accession>
<proteinExistence type="predicted"/>